<accession>A0A1Y2LYF7</accession>
<dbReference type="EMBL" id="KZ107845">
    <property type="protein sequence ID" value="OSS48702.1"/>
    <property type="molecule type" value="Genomic_DNA"/>
</dbReference>
<organism evidence="1 2">
    <name type="scientific">Epicoccum nigrum</name>
    <name type="common">Soil fungus</name>
    <name type="synonym">Epicoccum purpurascens</name>
    <dbReference type="NCBI Taxonomy" id="105696"/>
    <lineage>
        <taxon>Eukaryota</taxon>
        <taxon>Fungi</taxon>
        <taxon>Dikarya</taxon>
        <taxon>Ascomycota</taxon>
        <taxon>Pezizomycotina</taxon>
        <taxon>Dothideomycetes</taxon>
        <taxon>Pleosporomycetidae</taxon>
        <taxon>Pleosporales</taxon>
        <taxon>Pleosporineae</taxon>
        <taxon>Didymellaceae</taxon>
        <taxon>Epicoccum</taxon>
    </lineage>
</organism>
<sequence length="132" mass="13798">MTTTTVTETMTQAQSQTVTLAAPRATYYAACADNNIIYAINGRPIDGGGTDADVATTMLFGTTAYDCCVICITTPGCGSALFNSNPSNLPFCYFAFPSGTYSQSNGAGVAFTGTQSTWALSNGYCGHNVLFY</sequence>
<dbReference type="InParanoid" id="A0A1Y2LYF7"/>
<reference evidence="1 2" key="1">
    <citation type="journal article" date="2017" name="Genome Announc.">
        <title>Genome sequence of the saprophytic ascomycete Epicoccum nigrum ICMP 19927 strain isolated from New Zealand.</title>
        <authorList>
            <person name="Fokin M."/>
            <person name="Fleetwood D."/>
            <person name="Weir B.S."/>
            <person name="Villas-Boas S.G."/>
        </authorList>
    </citation>
    <scope>NUCLEOTIDE SEQUENCE [LARGE SCALE GENOMIC DNA]</scope>
    <source>
        <strain evidence="1 2">ICMP 19927</strain>
    </source>
</reference>
<gene>
    <name evidence="1" type="ORF">B5807_07141</name>
</gene>
<keyword evidence="2" id="KW-1185">Reference proteome</keyword>
<evidence type="ECO:0008006" key="3">
    <source>
        <dbReference type="Google" id="ProtNLM"/>
    </source>
</evidence>
<dbReference type="Proteomes" id="UP000193240">
    <property type="component" value="Unassembled WGS sequence"/>
</dbReference>
<name>A0A1Y2LYF7_EPING</name>
<proteinExistence type="predicted"/>
<protein>
    <recommendedName>
        <fullName evidence="3">Apple domain-containing protein</fullName>
    </recommendedName>
</protein>
<dbReference type="AlphaFoldDB" id="A0A1Y2LYF7"/>
<evidence type="ECO:0000313" key="1">
    <source>
        <dbReference type="EMBL" id="OSS48702.1"/>
    </source>
</evidence>
<evidence type="ECO:0000313" key="2">
    <source>
        <dbReference type="Proteomes" id="UP000193240"/>
    </source>
</evidence>